<feature type="region of interest" description="Disordered" evidence="1">
    <location>
        <begin position="499"/>
        <end position="563"/>
    </location>
</feature>
<feature type="region of interest" description="Disordered" evidence="1">
    <location>
        <begin position="444"/>
        <end position="472"/>
    </location>
</feature>
<feature type="compositionally biased region" description="Acidic residues" evidence="1">
    <location>
        <begin position="643"/>
        <end position="659"/>
    </location>
</feature>
<feature type="compositionally biased region" description="Low complexity" evidence="1">
    <location>
        <begin position="499"/>
        <end position="511"/>
    </location>
</feature>
<evidence type="ECO:0000313" key="2">
    <source>
        <dbReference type="EMBL" id="EPQ29857.1"/>
    </source>
</evidence>
<dbReference type="OrthoDB" id="2152680at2759"/>
<feature type="region of interest" description="Disordered" evidence="1">
    <location>
        <begin position="643"/>
        <end position="819"/>
    </location>
</feature>
<dbReference type="EMBL" id="KE361629">
    <property type="protein sequence ID" value="EPQ29857.1"/>
    <property type="molecule type" value="Genomic_DNA"/>
</dbReference>
<reference evidence="2 3" key="1">
    <citation type="journal article" date="2013" name="Plant Cell">
        <title>The transition from a phytopathogenic smut ancestor to an anamorphic biocontrol agent deciphered by comparative whole-genome analysis.</title>
        <authorList>
            <person name="Lefebvre F."/>
            <person name="Joly D.L."/>
            <person name="Labbe C."/>
            <person name="Teichmann B."/>
            <person name="Linning R."/>
            <person name="Belzile F."/>
            <person name="Bakkeren G."/>
            <person name="Belanger R.R."/>
        </authorList>
    </citation>
    <scope>NUCLEOTIDE SEQUENCE [LARGE SCALE GENOMIC DNA]</scope>
    <source>
        <strain evidence="2 3">PF-1</strain>
    </source>
</reference>
<feature type="compositionally biased region" description="Basic and acidic residues" evidence="1">
    <location>
        <begin position="684"/>
        <end position="705"/>
    </location>
</feature>
<feature type="compositionally biased region" description="Acidic residues" evidence="1">
    <location>
        <begin position="729"/>
        <end position="743"/>
    </location>
</feature>
<dbReference type="HOGENOM" id="CLU_326803_0_0_1"/>
<feature type="compositionally biased region" description="Gly residues" evidence="1">
    <location>
        <begin position="554"/>
        <end position="563"/>
    </location>
</feature>
<gene>
    <name evidence="2" type="ORF">PFL1_02530</name>
</gene>
<feature type="compositionally biased region" description="Low complexity" evidence="1">
    <location>
        <begin position="452"/>
        <end position="461"/>
    </location>
</feature>
<sequence>MASDRLRVPDESGASPSSSSTLPPPTLSLLPSNVASIFLARFDVRSGNQIDFQWPPRPGAATGKLVDTDDGIAADTVGWEGEAVDLTGVEWKVLPSGGHLIERDTIYFQPSTPPPSESSRTRRGQVGVACFRNIKLGTAASAATSSVSAPAPAPAGSGGVDQRGARMISVGLVLSCLSTEAAMSPTAQQLAIVPHLDNLEKLADQLVQRPDQTELLKSYYDAHAVTRSSQGKDQPNAGNGGSSETWMAASTMRQLRIRRRRDPKMLYHDPTSHLPAMCSALGPLLPTILKKLMIRGHRLLIFAPAPPLLQAAYIGYNLADLVTEASPMSRKGGNLVSVRVRGQVGVHDIIALEEEEKQRRTTAVAGEHAAANDDGGVDEAGRAQGTPSWVAWSSDKILLEKPHLFDSVLDLSALASPASGGRLDENSLLSSNACAKLLRVSRTPVQTGGGAPSSSSAAARPPLRERVEAKKQSWTTREFATFNELDAQAERHADRLILLGGRKRSGSGSTSKVKRKASKGSLRRRHDEDRGTAAAAASTLTHRKTRRLDAQGDYGAGDGGGGDAMTRSESALSQWRGGCARSPRRTPGGVLSAILAFLRYWLAGWWFLPTHWRYGLPSSYVLPLGIRGDGGVRSSIMILPISDSDDEDAVDVEDDDEDASSQGSVDGDEDRPDDGETQAASRSNAEESPGKGTGEHQEQDLDGDSKAAAGTALTSSSTESTLSTKTGEDDNDEEDEDDDEGDLDLNLMGPPDPLLAAVGASVPFNHHHHHGDGRKSPGLGRRPSSTGGAIDDDATSAHSNGRGAAAPSRRTVGSVSSGRGYGRRMSFDRFGNHIPLSSSSIRGVDDDVDEADEEIGVDGGHEDWSLLLSDSLWTVWGRWTRALVQGLVEILREERDQALDGAGSGASDGEAQETRRLLEVDGDGGGGGGGSGSGAVVLTVRIGTKEMASLGLSAGNDGDVELVQSLALRVLDKLDRSSERGGRPASSRHQQQRRVTWRVEVDKVWPILRWFL</sequence>
<dbReference type="InterPro" id="IPR018626">
    <property type="entry name" value="LCHN/Anr2"/>
</dbReference>
<dbReference type="AlphaFoldDB" id="A0A061HAA8"/>
<dbReference type="RefSeq" id="XP_007878238.1">
    <property type="nucleotide sequence ID" value="XM_007880047.1"/>
</dbReference>
<feature type="compositionally biased region" description="Basic residues" evidence="1">
    <location>
        <begin position="512"/>
        <end position="524"/>
    </location>
</feature>
<dbReference type="KEGG" id="pfp:PFL1_02530"/>
<dbReference type="Pfam" id="PF09804">
    <property type="entry name" value="DENND11"/>
    <property type="match status" value="1"/>
</dbReference>
<feature type="compositionally biased region" description="Low complexity" evidence="1">
    <location>
        <begin position="808"/>
        <end position="818"/>
    </location>
</feature>
<dbReference type="Proteomes" id="UP000053664">
    <property type="component" value="Unassembled WGS sequence"/>
</dbReference>
<proteinExistence type="predicted"/>
<evidence type="ECO:0000256" key="1">
    <source>
        <dbReference type="SAM" id="MobiDB-lite"/>
    </source>
</evidence>
<dbReference type="PANTHER" id="PTHR28153:SF1">
    <property type="entry name" value="DUF4484 DOMAIN-CONTAINING PROTEIN"/>
    <property type="match status" value="1"/>
</dbReference>
<dbReference type="eggNOG" id="KOG4704">
    <property type="taxonomic scope" value="Eukaryota"/>
</dbReference>
<feature type="compositionally biased region" description="Basic and acidic residues" evidence="1">
    <location>
        <begin position="462"/>
        <end position="471"/>
    </location>
</feature>
<dbReference type="GeneID" id="19316650"/>
<evidence type="ECO:0000313" key="3">
    <source>
        <dbReference type="Proteomes" id="UP000053664"/>
    </source>
</evidence>
<feature type="compositionally biased region" description="Low complexity" evidence="1">
    <location>
        <begin position="706"/>
        <end position="725"/>
    </location>
</feature>
<name>A0A061HAA8_9BASI</name>
<organism evidence="2 3">
    <name type="scientific">Pseudozyma flocculosa PF-1</name>
    <dbReference type="NCBI Taxonomy" id="1277687"/>
    <lineage>
        <taxon>Eukaryota</taxon>
        <taxon>Fungi</taxon>
        <taxon>Dikarya</taxon>
        <taxon>Basidiomycota</taxon>
        <taxon>Ustilaginomycotina</taxon>
        <taxon>Ustilaginomycetes</taxon>
        <taxon>Ustilaginales</taxon>
        <taxon>Ustilaginaceae</taxon>
        <taxon>Pseudozyma</taxon>
    </lineage>
</organism>
<feature type="region of interest" description="Disordered" evidence="1">
    <location>
        <begin position="142"/>
        <end position="162"/>
    </location>
</feature>
<dbReference type="InterPro" id="IPR053056">
    <property type="entry name" value="Lipid_Metab_Assoc_Protein"/>
</dbReference>
<dbReference type="PANTHER" id="PTHR28153">
    <property type="entry name" value="PROTEIN, PUTATIVE-RELATED"/>
    <property type="match status" value="1"/>
</dbReference>
<dbReference type="GO" id="GO:0005811">
    <property type="term" value="C:lipid droplet"/>
    <property type="evidence" value="ECO:0007669"/>
    <property type="project" value="TreeGrafter"/>
</dbReference>
<feature type="compositionally biased region" description="Acidic residues" evidence="1">
    <location>
        <begin position="666"/>
        <end position="676"/>
    </location>
</feature>
<protein>
    <submittedName>
        <fullName evidence="2">Uncharacterized protein</fullName>
    </submittedName>
</protein>
<feature type="region of interest" description="Disordered" evidence="1">
    <location>
        <begin position="1"/>
        <end position="26"/>
    </location>
</feature>
<accession>A0A061HAA8</accession>
<feature type="compositionally biased region" description="Low complexity" evidence="1">
    <location>
        <begin position="15"/>
        <end position="26"/>
    </location>
</feature>
<feature type="region of interest" description="Disordered" evidence="1">
    <location>
        <begin position="226"/>
        <end position="245"/>
    </location>
</feature>
<feature type="compositionally biased region" description="Basic and acidic residues" evidence="1">
    <location>
        <begin position="1"/>
        <end position="10"/>
    </location>
</feature>